<dbReference type="InterPro" id="IPR051161">
    <property type="entry name" value="Mannose-6P_isomerase_type2"/>
</dbReference>
<feature type="domain" description="MannoseP isomerase/GMP-like beta-helix" evidence="2">
    <location>
        <begin position="309"/>
        <end position="359"/>
    </location>
</feature>
<dbReference type="InterPro" id="IPR029044">
    <property type="entry name" value="Nucleotide-diphossugar_trans"/>
</dbReference>
<evidence type="ECO:0008006" key="5">
    <source>
        <dbReference type="Google" id="ProtNLM"/>
    </source>
</evidence>
<dbReference type="SUPFAM" id="SSF159283">
    <property type="entry name" value="Guanosine diphospho-D-mannose pyrophosphorylase/mannose-6-phosphate isomerase linker domain"/>
    <property type="match status" value="1"/>
</dbReference>
<dbReference type="Pfam" id="PF22640">
    <property type="entry name" value="ManC_GMP_beta-helix"/>
    <property type="match status" value="1"/>
</dbReference>
<evidence type="ECO:0000259" key="2">
    <source>
        <dbReference type="Pfam" id="PF22640"/>
    </source>
</evidence>
<evidence type="ECO:0000259" key="1">
    <source>
        <dbReference type="Pfam" id="PF00483"/>
    </source>
</evidence>
<dbReference type="GO" id="GO:0004475">
    <property type="term" value="F:mannose-1-phosphate guanylyltransferase (GTP) activity"/>
    <property type="evidence" value="ECO:0007669"/>
    <property type="project" value="InterPro"/>
</dbReference>
<accession>A0A2H0WNS6</accession>
<dbReference type="Proteomes" id="UP000230775">
    <property type="component" value="Unassembled WGS sequence"/>
</dbReference>
<protein>
    <recommendedName>
        <fullName evidence="5">Mannose-1-phosphate guanylyltransferase</fullName>
    </recommendedName>
</protein>
<dbReference type="CDD" id="cd02509">
    <property type="entry name" value="GDP-M1P_Guanylyltransferase"/>
    <property type="match status" value="1"/>
</dbReference>
<dbReference type="EMBL" id="PEZI01000070">
    <property type="protein sequence ID" value="PIS14310.1"/>
    <property type="molecule type" value="Genomic_DNA"/>
</dbReference>
<dbReference type="InterPro" id="IPR049577">
    <property type="entry name" value="GMPP_N"/>
</dbReference>
<dbReference type="Pfam" id="PF00483">
    <property type="entry name" value="NTP_transferase"/>
    <property type="match status" value="1"/>
</dbReference>
<dbReference type="Gene3D" id="3.90.550.10">
    <property type="entry name" value="Spore Coat Polysaccharide Biosynthesis Protein SpsA, Chain A"/>
    <property type="match status" value="1"/>
</dbReference>
<gene>
    <name evidence="3" type="ORF">COT64_03330</name>
</gene>
<name>A0A2H0WNS6_9BACT</name>
<dbReference type="SUPFAM" id="SSF53448">
    <property type="entry name" value="Nucleotide-diphospho-sugar transferases"/>
    <property type="match status" value="1"/>
</dbReference>
<evidence type="ECO:0000313" key="3">
    <source>
        <dbReference type="EMBL" id="PIS14310.1"/>
    </source>
</evidence>
<dbReference type="AlphaFoldDB" id="A0A2H0WNS6"/>
<proteinExistence type="predicted"/>
<dbReference type="PANTHER" id="PTHR46390">
    <property type="entry name" value="MANNOSE-1-PHOSPHATE GUANYLYLTRANSFERASE"/>
    <property type="match status" value="1"/>
</dbReference>
<reference evidence="4" key="1">
    <citation type="submission" date="2017-09" db="EMBL/GenBank/DDBJ databases">
        <title>Depth-based differentiation of microbial function through sediment-hosted aquifers and enrichment of novel symbionts in the deep terrestrial subsurface.</title>
        <authorList>
            <person name="Probst A.J."/>
            <person name="Ladd B."/>
            <person name="Jarett J.K."/>
            <person name="Geller-Mcgrath D.E."/>
            <person name="Sieber C.M.K."/>
            <person name="Emerson J.B."/>
            <person name="Anantharaman K."/>
            <person name="Thomas B.C."/>
            <person name="Malmstrom R."/>
            <person name="Stieglmeier M."/>
            <person name="Klingl A."/>
            <person name="Woyke T."/>
            <person name="Ryan C.M."/>
            <person name="Banfield J.F."/>
        </authorList>
    </citation>
    <scope>NUCLEOTIDE SEQUENCE [LARGE SCALE GENOMIC DNA]</scope>
</reference>
<evidence type="ECO:0000313" key="4">
    <source>
        <dbReference type="Proteomes" id="UP000230775"/>
    </source>
</evidence>
<dbReference type="PANTHER" id="PTHR46390:SF1">
    <property type="entry name" value="MANNOSE-1-PHOSPHATE GUANYLYLTRANSFERASE"/>
    <property type="match status" value="1"/>
</dbReference>
<dbReference type="InterPro" id="IPR054566">
    <property type="entry name" value="ManC/GMP-like_b-helix"/>
</dbReference>
<dbReference type="GO" id="GO:0009298">
    <property type="term" value="P:GDP-mannose biosynthetic process"/>
    <property type="evidence" value="ECO:0007669"/>
    <property type="project" value="TreeGrafter"/>
</dbReference>
<dbReference type="InterPro" id="IPR005835">
    <property type="entry name" value="NTP_transferase_dom"/>
</dbReference>
<sequence length="368" mass="41226">MEESYKDHLYILIICGGAGTRLWPRSIKQTPKQFLEKFYGQTTLFRQTVERAKLLTSPDKIFVITVAGYEDEVLSQAKDILPQNVIAEPVGKNTAMAIGVGSAYVKKIDPKAVIANFWADAVIEQNDKFVEKLSLAAKTAFEGNYLVAVGIKPTFPHMGLGYLEAGELFSQESDVFKVRSFKEKPDLATAQEFLSKGNYFWNVGIYVWSESALFEAFSKYSPDLFSRLETIFEVIGTPAEKETFLRVYNEVESVPIDVAVSEKADNLLLVTADFIWSDIGDWKVVYDLKSKDENGNVIEAVTDKGWFLGIETKNCLIGTQDKLIATIGLSDLVIVQTEKAVLICPRDRTQEVKQIVAALKEKDRKDCL</sequence>
<feature type="domain" description="Nucleotidyl transferase" evidence="1">
    <location>
        <begin position="12"/>
        <end position="293"/>
    </location>
</feature>
<organism evidence="3 4">
    <name type="scientific">Candidatus Shapirobacteria bacterium CG09_land_8_20_14_0_10_39_12</name>
    <dbReference type="NCBI Taxonomy" id="1974885"/>
    <lineage>
        <taxon>Bacteria</taxon>
        <taxon>Candidatus Shapironibacteriota</taxon>
    </lineage>
</organism>
<comment type="caution">
    <text evidence="3">The sequence shown here is derived from an EMBL/GenBank/DDBJ whole genome shotgun (WGS) entry which is preliminary data.</text>
</comment>